<feature type="domain" description="Reverse transcriptase" evidence="1">
    <location>
        <begin position="76"/>
        <end position="194"/>
    </location>
</feature>
<dbReference type="OrthoDB" id="2205812at2759"/>
<dbReference type="Pfam" id="PF00078">
    <property type="entry name" value="RVT_1"/>
    <property type="match status" value="1"/>
</dbReference>
<organism evidence="2 3">
    <name type="scientific">Candolleomyces aberdarensis</name>
    <dbReference type="NCBI Taxonomy" id="2316362"/>
    <lineage>
        <taxon>Eukaryota</taxon>
        <taxon>Fungi</taxon>
        <taxon>Dikarya</taxon>
        <taxon>Basidiomycota</taxon>
        <taxon>Agaricomycotina</taxon>
        <taxon>Agaricomycetes</taxon>
        <taxon>Agaricomycetidae</taxon>
        <taxon>Agaricales</taxon>
        <taxon>Agaricineae</taxon>
        <taxon>Psathyrellaceae</taxon>
        <taxon>Candolleomyces</taxon>
    </lineage>
</organism>
<evidence type="ECO:0000313" key="2">
    <source>
        <dbReference type="EMBL" id="RXW13551.1"/>
    </source>
</evidence>
<dbReference type="InterPro" id="IPR043502">
    <property type="entry name" value="DNA/RNA_pol_sf"/>
</dbReference>
<gene>
    <name evidence="2" type="ORF">EST38_g12303</name>
</gene>
<dbReference type="InterPro" id="IPR000477">
    <property type="entry name" value="RT_dom"/>
</dbReference>
<dbReference type="STRING" id="2316362.A0A4Q2D512"/>
<evidence type="ECO:0000259" key="1">
    <source>
        <dbReference type="Pfam" id="PF00078"/>
    </source>
</evidence>
<keyword evidence="3" id="KW-1185">Reference proteome</keyword>
<accession>A0A4Q2D512</accession>
<evidence type="ECO:0000313" key="3">
    <source>
        <dbReference type="Proteomes" id="UP000290288"/>
    </source>
</evidence>
<dbReference type="Proteomes" id="UP000290288">
    <property type="component" value="Unassembled WGS sequence"/>
</dbReference>
<protein>
    <recommendedName>
        <fullName evidence="1">Reverse transcriptase domain-containing protein</fullName>
    </recommendedName>
</protein>
<name>A0A4Q2D512_9AGAR</name>
<dbReference type="EMBL" id="SDEE01000884">
    <property type="protein sequence ID" value="RXW13551.1"/>
    <property type="molecule type" value="Genomic_DNA"/>
</dbReference>
<sequence length="208" mass="23504">MSMPNGKASGLDGIPTELWKLLATEYQKVSSSNPNAKDLPPDLIFLLQIVFNDIENYGVAADSNFAEGWMCPIYKKKDKTDIANYCPITILNADYKTFTKALAIKLAPIALKIIHPNQAGFLKGRRIDDHTELIKLMIRWCETEDEDGLLILLDQEKAYNKITHKFLNETLQAFHIPDNFQKTVMGLYQNANTTIIINGTKSKEIKIT</sequence>
<dbReference type="PANTHER" id="PTHR31635">
    <property type="entry name" value="REVERSE TRANSCRIPTASE DOMAIN-CONTAINING PROTEIN-RELATED"/>
    <property type="match status" value="1"/>
</dbReference>
<dbReference type="AlphaFoldDB" id="A0A4Q2D512"/>
<dbReference type="SUPFAM" id="SSF56672">
    <property type="entry name" value="DNA/RNA polymerases"/>
    <property type="match status" value="1"/>
</dbReference>
<proteinExistence type="predicted"/>
<reference evidence="2 3" key="1">
    <citation type="submission" date="2019-01" db="EMBL/GenBank/DDBJ databases">
        <title>Draft genome sequence of Psathyrella aberdarensis IHI B618.</title>
        <authorList>
            <person name="Buettner E."/>
            <person name="Kellner H."/>
        </authorList>
    </citation>
    <scope>NUCLEOTIDE SEQUENCE [LARGE SCALE GENOMIC DNA]</scope>
    <source>
        <strain evidence="2 3">IHI B618</strain>
    </source>
</reference>
<dbReference type="PANTHER" id="PTHR31635:SF196">
    <property type="entry name" value="REVERSE TRANSCRIPTASE DOMAIN-CONTAINING PROTEIN-RELATED"/>
    <property type="match status" value="1"/>
</dbReference>
<comment type="caution">
    <text evidence="2">The sequence shown here is derived from an EMBL/GenBank/DDBJ whole genome shotgun (WGS) entry which is preliminary data.</text>
</comment>